<dbReference type="InterPro" id="IPR036640">
    <property type="entry name" value="ABC1_TM_sf"/>
</dbReference>
<dbReference type="SMART" id="SM00382">
    <property type="entry name" value="AAA"/>
    <property type="match status" value="1"/>
</dbReference>
<comment type="subcellular location">
    <subcellularLocation>
        <location evidence="1">Cell membrane</location>
        <topology evidence="1">Multi-pass membrane protein</topology>
    </subcellularLocation>
</comment>
<dbReference type="CDD" id="cd18551">
    <property type="entry name" value="ABC_6TM_LmrA_like"/>
    <property type="match status" value="1"/>
</dbReference>
<dbReference type="InterPro" id="IPR003439">
    <property type="entry name" value="ABC_transporter-like_ATP-bd"/>
</dbReference>
<dbReference type="Gene3D" id="3.40.50.300">
    <property type="entry name" value="P-loop containing nucleotide triphosphate hydrolases"/>
    <property type="match status" value="1"/>
</dbReference>
<dbReference type="EMBL" id="SMLA01000006">
    <property type="protein sequence ID" value="TDD91327.1"/>
    <property type="molecule type" value="Genomic_DNA"/>
</dbReference>
<dbReference type="FunFam" id="3.40.50.300:FF:000299">
    <property type="entry name" value="ABC transporter ATP-binding protein/permease"/>
    <property type="match status" value="1"/>
</dbReference>
<evidence type="ECO:0000259" key="12">
    <source>
        <dbReference type="PROSITE" id="PS50929"/>
    </source>
</evidence>
<feature type="domain" description="ABC transporter" evidence="11">
    <location>
        <begin position="322"/>
        <end position="555"/>
    </location>
</feature>
<keyword evidence="8 10" id="KW-0472">Membrane</keyword>
<evidence type="ECO:0000256" key="4">
    <source>
        <dbReference type="ARBA" id="ARBA00022692"/>
    </source>
</evidence>
<evidence type="ECO:0000313" key="14">
    <source>
        <dbReference type="Proteomes" id="UP000294723"/>
    </source>
</evidence>
<dbReference type="GO" id="GO:0005524">
    <property type="term" value="F:ATP binding"/>
    <property type="evidence" value="ECO:0007669"/>
    <property type="project" value="UniProtKB-KW"/>
</dbReference>
<dbReference type="GO" id="GO:0005886">
    <property type="term" value="C:plasma membrane"/>
    <property type="evidence" value="ECO:0007669"/>
    <property type="project" value="UniProtKB-SubCell"/>
</dbReference>
<feature type="transmembrane region" description="Helical" evidence="10">
    <location>
        <begin position="146"/>
        <end position="164"/>
    </location>
</feature>
<evidence type="ECO:0000256" key="5">
    <source>
        <dbReference type="ARBA" id="ARBA00022741"/>
    </source>
</evidence>
<protein>
    <submittedName>
        <fullName evidence="13">ABC transporter ATP-binding protein</fullName>
    </submittedName>
</protein>
<feature type="domain" description="ABC transmembrane type-1" evidence="12">
    <location>
        <begin position="9"/>
        <end position="288"/>
    </location>
</feature>
<keyword evidence="2" id="KW-0813">Transport</keyword>
<dbReference type="InterPro" id="IPR011527">
    <property type="entry name" value="ABC1_TM_dom"/>
</dbReference>
<feature type="transmembrane region" description="Helical" evidence="10">
    <location>
        <begin position="262"/>
        <end position="286"/>
    </location>
</feature>
<dbReference type="GO" id="GO:0016887">
    <property type="term" value="F:ATP hydrolysis activity"/>
    <property type="evidence" value="ECO:0007669"/>
    <property type="project" value="InterPro"/>
</dbReference>
<evidence type="ECO:0000256" key="10">
    <source>
        <dbReference type="SAM" id="Phobius"/>
    </source>
</evidence>
<dbReference type="PROSITE" id="PS50929">
    <property type="entry name" value="ABC_TM1F"/>
    <property type="match status" value="1"/>
</dbReference>
<dbReference type="InterPro" id="IPR039421">
    <property type="entry name" value="Type_1_exporter"/>
</dbReference>
<dbReference type="GO" id="GO:0090374">
    <property type="term" value="P:oligopeptide export from mitochondrion"/>
    <property type="evidence" value="ECO:0007669"/>
    <property type="project" value="TreeGrafter"/>
</dbReference>
<proteinExistence type="inferred from homology"/>
<evidence type="ECO:0000313" key="13">
    <source>
        <dbReference type="EMBL" id="TDD91327.1"/>
    </source>
</evidence>
<comment type="caution">
    <text evidence="13">The sequence shown here is derived from an EMBL/GenBank/DDBJ whole genome shotgun (WGS) entry which is preliminary data.</text>
</comment>
<keyword evidence="7 10" id="KW-1133">Transmembrane helix</keyword>
<organism evidence="13 14">
    <name type="scientific">Saccharopolyspora karakumensis</name>
    <dbReference type="NCBI Taxonomy" id="2530386"/>
    <lineage>
        <taxon>Bacteria</taxon>
        <taxon>Bacillati</taxon>
        <taxon>Actinomycetota</taxon>
        <taxon>Actinomycetes</taxon>
        <taxon>Pseudonocardiales</taxon>
        <taxon>Pseudonocardiaceae</taxon>
        <taxon>Saccharopolyspora</taxon>
    </lineage>
</organism>
<evidence type="ECO:0000256" key="7">
    <source>
        <dbReference type="ARBA" id="ARBA00022989"/>
    </source>
</evidence>
<gene>
    <name evidence="13" type="ORF">E1202_06490</name>
</gene>
<dbReference type="Proteomes" id="UP000294723">
    <property type="component" value="Unassembled WGS sequence"/>
</dbReference>
<evidence type="ECO:0000256" key="9">
    <source>
        <dbReference type="ARBA" id="ARBA00061644"/>
    </source>
</evidence>
<feature type="transmembrane region" description="Helical" evidence="10">
    <location>
        <begin position="40"/>
        <end position="63"/>
    </location>
</feature>
<dbReference type="GO" id="GO:0015421">
    <property type="term" value="F:ABC-type oligopeptide transporter activity"/>
    <property type="evidence" value="ECO:0007669"/>
    <property type="project" value="TreeGrafter"/>
</dbReference>
<evidence type="ECO:0000256" key="3">
    <source>
        <dbReference type="ARBA" id="ARBA00022475"/>
    </source>
</evidence>
<dbReference type="Pfam" id="PF00005">
    <property type="entry name" value="ABC_tran"/>
    <property type="match status" value="1"/>
</dbReference>
<evidence type="ECO:0000256" key="8">
    <source>
        <dbReference type="ARBA" id="ARBA00023136"/>
    </source>
</evidence>
<keyword evidence="14" id="KW-1185">Reference proteome</keyword>
<dbReference type="SUPFAM" id="SSF90123">
    <property type="entry name" value="ABC transporter transmembrane region"/>
    <property type="match status" value="1"/>
</dbReference>
<evidence type="ECO:0000256" key="1">
    <source>
        <dbReference type="ARBA" id="ARBA00004651"/>
    </source>
</evidence>
<accession>A0A4V2YY04</accession>
<evidence type="ECO:0000256" key="2">
    <source>
        <dbReference type="ARBA" id="ARBA00022448"/>
    </source>
</evidence>
<keyword evidence="3" id="KW-1003">Cell membrane</keyword>
<feature type="transmembrane region" description="Helical" evidence="10">
    <location>
        <begin position="121"/>
        <end position="140"/>
    </location>
</feature>
<comment type="similarity">
    <text evidence="9">Belongs to the ABC transporter superfamily. Lipid exporter (TC 3.A.1.106) family.</text>
</comment>
<reference evidence="13 14" key="1">
    <citation type="submission" date="2019-03" db="EMBL/GenBank/DDBJ databases">
        <title>Draft genome sequences of novel Actinobacteria.</title>
        <authorList>
            <person name="Sahin N."/>
            <person name="Ay H."/>
            <person name="Saygin H."/>
        </authorList>
    </citation>
    <scope>NUCLEOTIDE SEQUENCE [LARGE SCALE GENOMIC DNA]</scope>
    <source>
        <strain evidence="13 14">5K548</strain>
    </source>
</reference>
<name>A0A4V2YY04_9PSEU</name>
<dbReference type="InterPro" id="IPR003593">
    <property type="entry name" value="AAA+_ATPase"/>
</dbReference>
<evidence type="ECO:0000259" key="11">
    <source>
        <dbReference type="PROSITE" id="PS50893"/>
    </source>
</evidence>
<dbReference type="PROSITE" id="PS50893">
    <property type="entry name" value="ABC_TRANSPORTER_2"/>
    <property type="match status" value="1"/>
</dbReference>
<dbReference type="PANTHER" id="PTHR43394">
    <property type="entry name" value="ATP-DEPENDENT PERMEASE MDL1, MITOCHONDRIAL"/>
    <property type="match status" value="1"/>
</dbReference>
<dbReference type="SUPFAM" id="SSF52540">
    <property type="entry name" value="P-loop containing nucleoside triphosphate hydrolases"/>
    <property type="match status" value="1"/>
</dbReference>
<keyword evidence="5" id="KW-0547">Nucleotide-binding</keyword>
<dbReference type="Pfam" id="PF00664">
    <property type="entry name" value="ABC_membrane"/>
    <property type="match status" value="1"/>
</dbReference>
<dbReference type="AlphaFoldDB" id="A0A4V2YY04"/>
<dbReference type="PROSITE" id="PS00211">
    <property type="entry name" value="ABC_TRANSPORTER_1"/>
    <property type="match status" value="1"/>
</dbReference>
<sequence length="571" mass="59937">MSGHHRTIAVAVSLTLAGAGLGLAQPLVAKRAVDGASGSTGVWLLLGGLVLLFLAEAVVNACGRYLLERMGERVVLGLRRTMVDRLLRLRVGVYDDHRVGDLVSRVTTDTTLVRDVMSQGVVDLLTGALTAVGALALMLWLDPVLVLLVTLTVAVAAAVVATLLRGIRAASENAQSAVGALAADLERALGAIRLVRANRAEQREAERVGTQVDAACAAGVRTAKLASVMAPAVELAVQGSFLLVFVIGGMRVAGHTSSPGDLVAFLLYASYLVVPLSSMFQAVGLLQKGMGSLQRIEEIRALPVEQDAPRAAVRPVAAGSALEFCDVHFGYSERSVLRGVSFTVAPRSTVALVGRSGAGKSTVFALAARFYEPVRGAVLLGGQPASARSLDDWRSRIALVDQNVHVMHGTLWENLTYAAPDADPAEVERVVELANLGEVLRRLPDGLHSCAGERGGALSAGERQRVAIARALLARPSLLLLDEPTSHLDPLNEALQAEVVANVAAECAVLVIAHRLSTVRHADEIVVLDDGQVVAAGDHDGLLETCPLYHRLAVPGTATGRPPGKLGELRL</sequence>
<dbReference type="InterPro" id="IPR027417">
    <property type="entry name" value="P-loop_NTPase"/>
</dbReference>
<feature type="transmembrane region" description="Helical" evidence="10">
    <location>
        <begin position="228"/>
        <end position="250"/>
    </location>
</feature>
<keyword evidence="4 10" id="KW-0812">Transmembrane</keyword>
<keyword evidence="6 13" id="KW-0067">ATP-binding</keyword>
<dbReference type="Gene3D" id="1.20.1560.10">
    <property type="entry name" value="ABC transporter type 1, transmembrane domain"/>
    <property type="match status" value="1"/>
</dbReference>
<dbReference type="InterPro" id="IPR017871">
    <property type="entry name" value="ABC_transporter-like_CS"/>
</dbReference>
<dbReference type="PANTHER" id="PTHR43394:SF7">
    <property type="entry name" value="ABC TRANSPORTER B FAMILY MEMBER 28"/>
    <property type="match status" value="1"/>
</dbReference>
<evidence type="ECO:0000256" key="6">
    <source>
        <dbReference type="ARBA" id="ARBA00022840"/>
    </source>
</evidence>